<dbReference type="FunFam" id="3.40.1030.10:FF:000002">
    <property type="entry name" value="Anthranilate phosphoribosyltransferase"/>
    <property type="match status" value="1"/>
</dbReference>
<dbReference type="Gene3D" id="1.20.970.10">
    <property type="entry name" value="Transferase, Pyrimidine Nucleoside Phosphorylase, Chain C"/>
    <property type="match status" value="1"/>
</dbReference>
<sequence length="340" mass="36387">MLDYLRTVTERKSLSFNEMKLAAEQLFSEEITDIERAAFLSALRVKGETPEEIAGLAAAIQAKSLQLPVDSPDIIDNCGTGGDGSMSFNISTTAAFVMAGAGLTVAKHGNRSVSSKTGSADVLEELGVNLSLSGQHAKELLEQNGITFLFAPTIHPAMKKLMTVRKALRIPTVMNLIGPLTNPVALSSQFLGINRADMVTEMAEVLRQLGRKRAIVVHGAGGMDEASLAGYNQLALLDCQAITDFRLHPEEVGLPVYPIEAIRGGETKENAMILKRVLRGEKGAYRDTTLLNAGLGIYANGKVSSVEEGILAAKESIDSGAANEKLQMLIEHSQRVKRGA</sequence>
<dbReference type="SUPFAM" id="SSF52418">
    <property type="entry name" value="Nucleoside phosphorylase/phosphoribosyltransferase catalytic domain"/>
    <property type="match status" value="1"/>
</dbReference>
<evidence type="ECO:0000259" key="10">
    <source>
        <dbReference type="Pfam" id="PF00591"/>
    </source>
</evidence>
<keyword evidence="6 9" id="KW-0057">Aromatic amino acid biosynthesis</keyword>
<dbReference type="RefSeq" id="WP_144088896.1">
    <property type="nucleotide sequence ID" value="NZ_VMHE01000013.1"/>
</dbReference>
<dbReference type="NCBIfam" id="TIGR01245">
    <property type="entry name" value="trpD"/>
    <property type="match status" value="1"/>
</dbReference>
<feature type="binding site" evidence="9">
    <location>
        <position position="224"/>
    </location>
    <ligand>
        <name>Mg(2+)</name>
        <dbReference type="ChEBI" id="CHEBI:18420"/>
        <label>2</label>
    </ligand>
</feature>
<feature type="domain" description="Glycosyl transferase family 3 N-terminal" evidence="11">
    <location>
        <begin position="3"/>
        <end position="63"/>
    </location>
</feature>
<evidence type="ECO:0000313" key="12">
    <source>
        <dbReference type="EMBL" id="TSJ64961.1"/>
    </source>
</evidence>
<dbReference type="InterPro" id="IPR000312">
    <property type="entry name" value="Glycosyl_Trfase_fam3"/>
</dbReference>
<gene>
    <name evidence="9 12" type="primary">trpD</name>
    <name evidence="12" type="ORF">FPQ13_08400</name>
</gene>
<keyword evidence="2 9" id="KW-0028">Amino-acid biosynthesis</keyword>
<dbReference type="InterPro" id="IPR036320">
    <property type="entry name" value="Glycosyl_Trfase_fam3_N_dom_sf"/>
</dbReference>
<dbReference type="OrthoDB" id="9806430at2"/>
<dbReference type="Proteomes" id="UP000316425">
    <property type="component" value="Unassembled WGS sequence"/>
</dbReference>
<dbReference type="AlphaFoldDB" id="A0A556PKP6"/>
<evidence type="ECO:0000259" key="11">
    <source>
        <dbReference type="Pfam" id="PF02885"/>
    </source>
</evidence>
<comment type="function">
    <text evidence="9">Catalyzes the transfer of the phosphoribosyl group of 5-phosphorylribose-1-pyrophosphate (PRPP) to anthranilate to yield N-(5'-phosphoribosyl)-anthranilate (PRA).</text>
</comment>
<keyword evidence="3 9" id="KW-0328">Glycosyltransferase</keyword>
<evidence type="ECO:0000256" key="5">
    <source>
        <dbReference type="ARBA" id="ARBA00022822"/>
    </source>
</evidence>
<protein>
    <recommendedName>
        <fullName evidence="9">Anthranilate phosphoribosyltransferase</fullName>
        <ecNumber evidence="9">2.4.2.18</ecNumber>
    </recommendedName>
</protein>
<dbReference type="Pfam" id="PF00591">
    <property type="entry name" value="Glycos_transf_3"/>
    <property type="match status" value="1"/>
</dbReference>
<comment type="similarity">
    <text evidence="9">Belongs to the anthranilate phosphoribosyltransferase family.</text>
</comment>
<feature type="binding site" evidence="9">
    <location>
        <begin position="89"/>
        <end position="92"/>
    </location>
    <ligand>
        <name>5-phospho-alpha-D-ribose 1-diphosphate</name>
        <dbReference type="ChEBI" id="CHEBI:58017"/>
    </ligand>
</feature>
<dbReference type="Pfam" id="PF02885">
    <property type="entry name" value="Glycos_trans_3N"/>
    <property type="match status" value="1"/>
</dbReference>
<feature type="binding site" evidence="9">
    <location>
        <position position="119"/>
    </location>
    <ligand>
        <name>5-phospho-alpha-D-ribose 1-diphosphate</name>
        <dbReference type="ChEBI" id="CHEBI:58017"/>
    </ligand>
</feature>
<dbReference type="PANTHER" id="PTHR43285:SF2">
    <property type="entry name" value="ANTHRANILATE PHOSPHORIBOSYLTRANSFERASE"/>
    <property type="match status" value="1"/>
</dbReference>
<feature type="binding site" evidence="9">
    <location>
        <position position="110"/>
    </location>
    <ligand>
        <name>anthranilate</name>
        <dbReference type="ChEBI" id="CHEBI:16567"/>
        <label>1</label>
    </ligand>
</feature>
<dbReference type="GO" id="GO:0000162">
    <property type="term" value="P:L-tryptophan biosynthetic process"/>
    <property type="evidence" value="ECO:0007669"/>
    <property type="project" value="UniProtKB-UniRule"/>
</dbReference>
<dbReference type="PANTHER" id="PTHR43285">
    <property type="entry name" value="ANTHRANILATE PHOSPHORIBOSYLTRANSFERASE"/>
    <property type="match status" value="1"/>
</dbReference>
<dbReference type="EMBL" id="VMHE01000013">
    <property type="protein sequence ID" value="TSJ64961.1"/>
    <property type="molecule type" value="Genomic_DNA"/>
</dbReference>
<feature type="binding site" evidence="9">
    <location>
        <position position="79"/>
    </location>
    <ligand>
        <name>anthranilate</name>
        <dbReference type="ChEBI" id="CHEBI:16567"/>
        <label>1</label>
    </ligand>
</feature>
<dbReference type="GO" id="GO:0005829">
    <property type="term" value="C:cytosol"/>
    <property type="evidence" value="ECO:0007669"/>
    <property type="project" value="TreeGrafter"/>
</dbReference>
<comment type="catalytic activity">
    <reaction evidence="7 9">
        <text>N-(5-phospho-beta-D-ribosyl)anthranilate + diphosphate = 5-phospho-alpha-D-ribose 1-diphosphate + anthranilate</text>
        <dbReference type="Rhea" id="RHEA:11768"/>
        <dbReference type="ChEBI" id="CHEBI:16567"/>
        <dbReference type="ChEBI" id="CHEBI:18277"/>
        <dbReference type="ChEBI" id="CHEBI:33019"/>
        <dbReference type="ChEBI" id="CHEBI:58017"/>
        <dbReference type="EC" id="2.4.2.18"/>
    </reaction>
</comment>
<feature type="binding site" evidence="9">
    <location>
        <position position="91"/>
    </location>
    <ligand>
        <name>Mg(2+)</name>
        <dbReference type="ChEBI" id="CHEBI:18420"/>
        <label>1</label>
    </ligand>
</feature>
<feature type="binding site" evidence="9">
    <location>
        <position position="87"/>
    </location>
    <ligand>
        <name>5-phospho-alpha-D-ribose 1-diphosphate</name>
        <dbReference type="ChEBI" id="CHEBI:58017"/>
    </ligand>
</feature>
<proteinExistence type="inferred from homology"/>
<evidence type="ECO:0000256" key="9">
    <source>
        <dbReference type="HAMAP-Rule" id="MF_00211"/>
    </source>
</evidence>
<feature type="binding site" evidence="9">
    <location>
        <position position="79"/>
    </location>
    <ligand>
        <name>5-phospho-alpha-D-ribose 1-diphosphate</name>
        <dbReference type="ChEBI" id="CHEBI:58017"/>
    </ligand>
</feature>
<evidence type="ECO:0000313" key="13">
    <source>
        <dbReference type="Proteomes" id="UP000316425"/>
    </source>
</evidence>
<feature type="binding site" evidence="9">
    <location>
        <begin position="107"/>
        <end position="115"/>
    </location>
    <ligand>
        <name>5-phospho-alpha-D-ribose 1-diphosphate</name>
        <dbReference type="ChEBI" id="CHEBI:58017"/>
    </ligand>
</feature>
<dbReference type="GO" id="GO:0004048">
    <property type="term" value="F:anthranilate phosphoribosyltransferase activity"/>
    <property type="evidence" value="ECO:0007669"/>
    <property type="project" value="UniProtKB-UniRule"/>
</dbReference>
<feature type="domain" description="Glycosyl transferase family 3" evidence="10">
    <location>
        <begin position="72"/>
        <end position="322"/>
    </location>
</feature>
<comment type="similarity">
    <text evidence="8">In the C-terminal section; belongs to the anthranilate phosphoribosyltransferase family.</text>
</comment>
<dbReference type="SUPFAM" id="SSF47648">
    <property type="entry name" value="Nucleoside phosphorylase/phosphoribosyltransferase N-terminal domain"/>
    <property type="match status" value="1"/>
</dbReference>
<comment type="pathway">
    <text evidence="1 9">Amino-acid biosynthesis; L-tryptophan biosynthesis; L-tryptophan from chorismate: step 2/5.</text>
</comment>
<dbReference type="InterPro" id="IPR035902">
    <property type="entry name" value="Nuc_phospho_transferase"/>
</dbReference>
<comment type="caution">
    <text evidence="12">The sequence shown here is derived from an EMBL/GenBank/DDBJ whole genome shotgun (WGS) entry which is preliminary data.</text>
</comment>
<feature type="binding site" evidence="9">
    <location>
        <position position="165"/>
    </location>
    <ligand>
        <name>anthranilate</name>
        <dbReference type="ChEBI" id="CHEBI:16567"/>
        <label>2</label>
    </ligand>
</feature>
<evidence type="ECO:0000256" key="8">
    <source>
        <dbReference type="ARBA" id="ARBA00061188"/>
    </source>
</evidence>
<evidence type="ECO:0000256" key="6">
    <source>
        <dbReference type="ARBA" id="ARBA00023141"/>
    </source>
</evidence>
<evidence type="ECO:0000256" key="7">
    <source>
        <dbReference type="ARBA" id="ARBA00052328"/>
    </source>
</evidence>
<dbReference type="HAMAP" id="MF_00211">
    <property type="entry name" value="TrpD"/>
    <property type="match status" value="1"/>
</dbReference>
<comment type="caution">
    <text evidence="9">Lacks conserved residue(s) required for the propagation of feature annotation.</text>
</comment>
<keyword evidence="5 9" id="KW-0822">Tryptophan biosynthesis</keyword>
<feature type="binding site" evidence="9">
    <location>
        <begin position="82"/>
        <end position="83"/>
    </location>
    <ligand>
        <name>5-phospho-alpha-D-ribose 1-diphosphate</name>
        <dbReference type="ChEBI" id="CHEBI:58017"/>
    </ligand>
</feature>
<dbReference type="EC" id="2.4.2.18" evidence="9"/>
<dbReference type="InterPro" id="IPR005940">
    <property type="entry name" value="Anthranilate_Pribosyl_Tfrase"/>
</dbReference>
<dbReference type="UniPathway" id="UPA00035">
    <property type="reaction ID" value="UER00041"/>
</dbReference>
<dbReference type="InterPro" id="IPR017459">
    <property type="entry name" value="Glycosyl_Trfase_fam3_N_dom"/>
</dbReference>
<feature type="binding site" evidence="9">
    <location>
        <position position="225"/>
    </location>
    <ligand>
        <name>Mg(2+)</name>
        <dbReference type="ChEBI" id="CHEBI:18420"/>
        <label>2</label>
    </ligand>
</feature>
<comment type="subunit">
    <text evidence="9">Homodimer.</text>
</comment>
<evidence type="ECO:0000256" key="3">
    <source>
        <dbReference type="ARBA" id="ARBA00022676"/>
    </source>
</evidence>
<keyword evidence="9" id="KW-0479">Metal-binding</keyword>
<name>A0A556PKP6_9BACI</name>
<feature type="binding site" evidence="9">
    <location>
        <position position="225"/>
    </location>
    <ligand>
        <name>Mg(2+)</name>
        <dbReference type="ChEBI" id="CHEBI:18420"/>
        <label>1</label>
    </ligand>
</feature>
<keyword evidence="9" id="KW-0460">Magnesium</keyword>
<keyword evidence="13" id="KW-1185">Reference proteome</keyword>
<reference evidence="12 13" key="1">
    <citation type="submission" date="2019-07" db="EMBL/GenBank/DDBJ databases">
        <title>Allobacillus sp. nov. SKP isolated from shrimp paste of Euphausiacea.</title>
        <authorList>
            <person name="Kanchanasin P."/>
            <person name="Tanasupawat S."/>
            <person name="Shi W."/>
            <person name="Wu L."/>
            <person name="Ma J."/>
        </authorList>
    </citation>
    <scope>NUCLEOTIDE SEQUENCE [LARGE SCALE GENOMIC DNA]</scope>
    <source>
        <strain evidence="12 13">SKP4-8</strain>
    </source>
</reference>
<dbReference type="Gene3D" id="3.40.1030.10">
    <property type="entry name" value="Nucleoside phosphorylase/phosphoribosyltransferase catalytic domain"/>
    <property type="match status" value="1"/>
</dbReference>
<evidence type="ECO:0000256" key="4">
    <source>
        <dbReference type="ARBA" id="ARBA00022679"/>
    </source>
</evidence>
<evidence type="ECO:0000256" key="1">
    <source>
        <dbReference type="ARBA" id="ARBA00004907"/>
    </source>
</evidence>
<organism evidence="12 13">
    <name type="scientific">Allobacillus salarius</name>
    <dbReference type="NCBI Taxonomy" id="1955272"/>
    <lineage>
        <taxon>Bacteria</taxon>
        <taxon>Bacillati</taxon>
        <taxon>Bacillota</taxon>
        <taxon>Bacilli</taxon>
        <taxon>Bacillales</taxon>
        <taxon>Bacillaceae</taxon>
        <taxon>Allobacillus</taxon>
    </lineage>
</organism>
<accession>A0A556PKP6</accession>
<dbReference type="GO" id="GO:0000287">
    <property type="term" value="F:magnesium ion binding"/>
    <property type="evidence" value="ECO:0007669"/>
    <property type="project" value="UniProtKB-UniRule"/>
</dbReference>
<keyword evidence="4 9" id="KW-0808">Transferase</keyword>
<evidence type="ECO:0000256" key="2">
    <source>
        <dbReference type="ARBA" id="ARBA00022605"/>
    </source>
</evidence>
<comment type="cofactor">
    <cofactor evidence="9">
        <name>Mg(2+)</name>
        <dbReference type="ChEBI" id="CHEBI:18420"/>
    </cofactor>
    <text evidence="9">Binds 2 magnesium ions per monomer.</text>
</comment>